<evidence type="ECO:0000313" key="3">
    <source>
        <dbReference type="Proteomes" id="UP000070505"/>
    </source>
</evidence>
<dbReference type="Proteomes" id="UP000070505">
    <property type="component" value="Unassembled WGS sequence"/>
</dbReference>
<dbReference type="PATRIC" id="fig|2702.101.peg.802"/>
<dbReference type="EMBL" id="LSRC01000035">
    <property type="protein sequence ID" value="KXI16902.1"/>
    <property type="molecule type" value="Genomic_DNA"/>
</dbReference>
<accession>A0A135Z5G3</accession>
<dbReference type="AlphaFoldDB" id="A0A135Z5G3"/>
<protein>
    <submittedName>
        <fullName evidence="2">Uncharacterized protein</fullName>
    </submittedName>
</protein>
<reference evidence="2 3" key="1">
    <citation type="submission" date="2016-02" db="EMBL/GenBank/DDBJ databases">
        <authorList>
            <person name="Wen L."/>
            <person name="He K."/>
            <person name="Yang H."/>
        </authorList>
    </citation>
    <scope>NUCLEOTIDE SEQUENCE [LARGE SCALE GENOMIC DNA]</scope>
    <source>
        <strain evidence="2 3">CMW7778B</strain>
    </source>
</reference>
<comment type="caution">
    <text evidence="2">The sequence shown here is derived from an EMBL/GenBank/DDBJ whole genome shotgun (WGS) entry which is preliminary data.</text>
</comment>
<evidence type="ECO:0000256" key="1">
    <source>
        <dbReference type="SAM" id="Coils"/>
    </source>
</evidence>
<evidence type="ECO:0000313" key="2">
    <source>
        <dbReference type="EMBL" id="KXI16902.1"/>
    </source>
</evidence>
<sequence length="204" mass="23691">MMSEDVYVSWVNRLSAFGNDPNTSLSGLPEITVEMFPSSTFQRLMKHIERAENKIMERWRSELTRDLEHVTDLHELSNVILHSRKLLSRRIYLDSCPTLPQEVRSVLMKNATEDINNLQKQLEKEVTENKNSWAVNSHDQLLEIVRTSPLNAVLNENYQNNNEIMNVIDQAEQRAQQSNMREKEANKTNTGLKAFFGRLFGNSR</sequence>
<proteinExistence type="predicted"/>
<feature type="coiled-coil region" evidence="1">
    <location>
        <begin position="154"/>
        <end position="188"/>
    </location>
</feature>
<keyword evidence="1" id="KW-0175">Coiled coil</keyword>
<name>A0A135Z5G3_GARVA</name>
<organism evidence="2 3">
    <name type="scientific">Gardnerella vaginalis</name>
    <dbReference type="NCBI Taxonomy" id="2702"/>
    <lineage>
        <taxon>Bacteria</taxon>
        <taxon>Bacillati</taxon>
        <taxon>Actinomycetota</taxon>
        <taxon>Actinomycetes</taxon>
        <taxon>Bifidobacteriales</taxon>
        <taxon>Bifidobacteriaceae</taxon>
        <taxon>Gardnerella</taxon>
    </lineage>
</organism>
<gene>
    <name evidence="2" type="ORF">HMPREF3230_00821</name>
</gene>